<evidence type="ECO:0000256" key="17">
    <source>
        <dbReference type="ARBA" id="ARBA00049529"/>
    </source>
</evidence>
<gene>
    <name evidence="21" type="primary">ilvE</name>
    <name evidence="22" type="ORF">BET10_05605</name>
</gene>
<dbReference type="UniPathway" id="UPA00049">
    <property type="reaction ID" value="UER00062"/>
</dbReference>
<dbReference type="NCBIfam" id="TIGR01122">
    <property type="entry name" value="ilvE_I"/>
    <property type="match status" value="1"/>
</dbReference>
<dbReference type="PANTHER" id="PTHR42743:SF11">
    <property type="entry name" value="AMINODEOXYCHORISMATE LYASE"/>
    <property type="match status" value="1"/>
</dbReference>
<dbReference type="GO" id="GO:0052655">
    <property type="term" value="F:L-valine-2-oxoglutarate transaminase activity"/>
    <property type="evidence" value="ECO:0007669"/>
    <property type="project" value="RHEA"/>
</dbReference>
<evidence type="ECO:0000256" key="10">
    <source>
        <dbReference type="ARBA" id="ARBA00022898"/>
    </source>
</evidence>
<dbReference type="EMBL" id="MKJU01000008">
    <property type="protein sequence ID" value="OHU92399.1"/>
    <property type="molecule type" value="Genomic_DNA"/>
</dbReference>
<dbReference type="GO" id="GO:0052654">
    <property type="term" value="F:L-leucine-2-oxoglutarate transaminase activity"/>
    <property type="evidence" value="ECO:0007669"/>
    <property type="project" value="RHEA"/>
</dbReference>
<evidence type="ECO:0000256" key="14">
    <source>
        <dbReference type="ARBA" id="ARBA00048212"/>
    </source>
</evidence>
<evidence type="ECO:0000256" key="19">
    <source>
        <dbReference type="RuleBase" id="RU004106"/>
    </source>
</evidence>
<keyword evidence="8 21" id="KW-0028">Amino-acid biosynthesis</keyword>
<dbReference type="UniPathway" id="UPA00048">
    <property type="reaction ID" value="UER00073"/>
</dbReference>
<protein>
    <recommendedName>
        <fullName evidence="21">Branched-chain-amino-acid aminotransferase</fullName>
        <shortName evidence="21">BCAT</shortName>
        <ecNumber evidence="21">2.6.1.42</ecNumber>
    </recommendedName>
</protein>
<dbReference type="GO" id="GO:0008696">
    <property type="term" value="F:4-amino-4-deoxychorismate lyase activity"/>
    <property type="evidence" value="ECO:0007669"/>
    <property type="project" value="UniProtKB-EC"/>
</dbReference>
<evidence type="ECO:0000256" key="20">
    <source>
        <dbReference type="RuleBase" id="RU004516"/>
    </source>
</evidence>
<dbReference type="CDD" id="cd00449">
    <property type="entry name" value="PLPDE_IV"/>
    <property type="match status" value="1"/>
</dbReference>
<dbReference type="EC" id="2.6.1.42" evidence="21"/>
<keyword evidence="12 21" id="KW-0100">Branched-chain amino acid biosynthesis</keyword>
<dbReference type="InterPro" id="IPR043132">
    <property type="entry name" value="BCAT-like_C"/>
</dbReference>
<name>A0A1S1N1C3_9GAMM</name>
<dbReference type="InterPro" id="IPR043131">
    <property type="entry name" value="BCAT-like_N"/>
</dbReference>
<comment type="catalytic activity">
    <reaction evidence="15 21">
        <text>L-isoleucine + 2-oxoglutarate = (S)-3-methyl-2-oxopentanoate + L-glutamate</text>
        <dbReference type="Rhea" id="RHEA:24801"/>
        <dbReference type="ChEBI" id="CHEBI:16810"/>
        <dbReference type="ChEBI" id="CHEBI:29985"/>
        <dbReference type="ChEBI" id="CHEBI:35146"/>
        <dbReference type="ChEBI" id="CHEBI:58045"/>
        <dbReference type="EC" id="2.6.1.42"/>
    </reaction>
</comment>
<evidence type="ECO:0000256" key="18">
    <source>
        <dbReference type="ARBA" id="ARBA00054027"/>
    </source>
</evidence>
<dbReference type="GO" id="GO:0005829">
    <property type="term" value="C:cytosol"/>
    <property type="evidence" value="ECO:0007669"/>
    <property type="project" value="TreeGrafter"/>
</dbReference>
<dbReference type="UniPathway" id="UPA00047">
    <property type="reaction ID" value="UER00058"/>
</dbReference>
<evidence type="ECO:0000256" key="1">
    <source>
        <dbReference type="ARBA" id="ARBA00001933"/>
    </source>
</evidence>
<dbReference type="SUPFAM" id="SSF56752">
    <property type="entry name" value="D-aminoacid aminotransferase-like PLP-dependent enzymes"/>
    <property type="match status" value="1"/>
</dbReference>
<keyword evidence="10 20" id="KW-0663">Pyridoxal phosphate</keyword>
<comment type="function">
    <text evidence="2 21">Acts on leucine, isoleucine and valine.</text>
</comment>
<dbReference type="GO" id="GO:0006532">
    <property type="term" value="P:aspartate biosynthetic process"/>
    <property type="evidence" value="ECO:0007669"/>
    <property type="project" value="TreeGrafter"/>
</dbReference>
<dbReference type="InterPro" id="IPR050571">
    <property type="entry name" value="Class-IV_PLP-Dep_Aminotrnsfr"/>
</dbReference>
<evidence type="ECO:0000256" key="15">
    <source>
        <dbReference type="ARBA" id="ARBA00048798"/>
    </source>
</evidence>
<keyword evidence="9 21" id="KW-0808">Transferase</keyword>
<dbReference type="PANTHER" id="PTHR42743">
    <property type="entry name" value="AMINO-ACID AMINOTRANSFERASE"/>
    <property type="match status" value="1"/>
</dbReference>
<evidence type="ECO:0000256" key="11">
    <source>
        <dbReference type="ARBA" id="ARBA00022909"/>
    </source>
</evidence>
<dbReference type="Proteomes" id="UP000179786">
    <property type="component" value="Unassembled WGS sequence"/>
</dbReference>
<comment type="catalytic activity">
    <reaction evidence="17">
        <text>4-amino-4-deoxychorismate = 4-aminobenzoate + pyruvate + H(+)</text>
        <dbReference type="Rhea" id="RHEA:16201"/>
        <dbReference type="ChEBI" id="CHEBI:15361"/>
        <dbReference type="ChEBI" id="CHEBI:15378"/>
        <dbReference type="ChEBI" id="CHEBI:17836"/>
        <dbReference type="ChEBI" id="CHEBI:58406"/>
        <dbReference type="EC" id="4.1.3.38"/>
    </reaction>
</comment>
<keyword evidence="11" id="KW-0289">Folate biosynthesis</keyword>
<dbReference type="InterPro" id="IPR018300">
    <property type="entry name" value="Aminotrans_IV_CS"/>
</dbReference>
<keyword evidence="23" id="KW-1185">Reference proteome</keyword>
<comment type="catalytic activity">
    <reaction evidence="14 21">
        <text>L-valine + 2-oxoglutarate = 3-methyl-2-oxobutanoate + L-glutamate</text>
        <dbReference type="Rhea" id="RHEA:24813"/>
        <dbReference type="ChEBI" id="CHEBI:11851"/>
        <dbReference type="ChEBI" id="CHEBI:16810"/>
        <dbReference type="ChEBI" id="CHEBI:29985"/>
        <dbReference type="ChEBI" id="CHEBI:57762"/>
        <dbReference type="EC" id="2.6.1.42"/>
    </reaction>
</comment>
<comment type="pathway">
    <text evidence="4 21">Amino-acid biosynthesis; L-valine biosynthesis; L-valine from pyruvate: step 4/4.</text>
</comment>
<evidence type="ECO:0000256" key="9">
    <source>
        <dbReference type="ARBA" id="ARBA00022679"/>
    </source>
</evidence>
<dbReference type="NCBIfam" id="NF005146">
    <property type="entry name" value="PRK06606.1"/>
    <property type="match status" value="1"/>
</dbReference>
<reference evidence="22 23" key="1">
    <citation type="submission" date="2016-09" db="EMBL/GenBank/DDBJ databases">
        <title>Pseudoalteromonas amylolytica sp. nov., isolated from the surface seawater.</title>
        <authorList>
            <person name="Wu Y.-H."/>
            <person name="Cheng H."/>
            <person name="Jin X.-B."/>
            <person name="Wang C.-S."/>
            <person name="Xu X.-W."/>
        </authorList>
    </citation>
    <scope>NUCLEOTIDE SEQUENCE [LARGE SCALE GENOMIC DNA]</scope>
    <source>
        <strain evidence="22 23">JW1</strain>
    </source>
</reference>
<evidence type="ECO:0000256" key="12">
    <source>
        <dbReference type="ARBA" id="ARBA00023304"/>
    </source>
</evidence>
<evidence type="ECO:0000256" key="21">
    <source>
        <dbReference type="RuleBase" id="RU364094"/>
    </source>
</evidence>
<dbReference type="FunFam" id="3.20.10.10:FF:000002">
    <property type="entry name" value="D-alanine aminotransferase"/>
    <property type="match status" value="1"/>
</dbReference>
<sequence length="306" mass="34237">MSIRNIEKIWLDGELKSNEDAVVHCATNTLHYGLGVFEGIRSYSDGENSYIFRLDEHVKRLFDSALIMNITIPYTHDEVKRAIEDTIVANNLKEAYIKPMVYLGSESLSLDTREHTVHLMVIAWSAYNYASNGAQGIKMNVSSFTRHHVNIAMTKAKANGNYMNSQLALREAKNAGVDDVFLLDSDGYVSEATGANVFMVSNGVLYTPELANCLNGLTRQTVMQLAKDAGIEVVSKRITRDELYIADEVFITGTAAEILPVCEIDNRTVGKGCVGELTQSFINDYQLMVRAKLPNYTRWNYKLNIL</sequence>
<dbReference type="Gene3D" id="3.30.470.10">
    <property type="match status" value="1"/>
</dbReference>
<dbReference type="RefSeq" id="WP_070983518.1">
    <property type="nucleotide sequence ID" value="NZ_MKJU01000008.1"/>
</dbReference>
<comment type="caution">
    <text evidence="22">The sequence shown here is derived from an EMBL/GenBank/DDBJ whole genome shotgun (WGS) entry which is preliminary data.</text>
</comment>
<comment type="catalytic activity">
    <reaction evidence="16 21">
        <text>L-leucine + 2-oxoglutarate = 4-methyl-2-oxopentanoate + L-glutamate</text>
        <dbReference type="Rhea" id="RHEA:18321"/>
        <dbReference type="ChEBI" id="CHEBI:16810"/>
        <dbReference type="ChEBI" id="CHEBI:17865"/>
        <dbReference type="ChEBI" id="CHEBI:29985"/>
        <dbReference type="ChEBI" id="CHEBI:57427"/>
        <dbReference type="EC" id="2.6.1.42"/>
    </reaction>
</comment>
<dbReference type="OrthoDB" id="21319at2"/>
<evidence type="ECO:0000256" key="8">
    <source>
        <dbReference type="ARBA" id="ARBA00022605"/>
    </source>
</evidence>
<evidence type="ECO:0000313" key="22">
    <source>
        <dbReference type="EMBL" id="OHU92399.1"/>
    </source>
</evidence>
<comment type="similarity">
    <text evidence="6 19">Belongs to the class-IV pyridoxal-phosphate-dependent aminotransferase family.</text>
</comment>
<dbReference type="Pfam" id="PF01063">
    <property type="entry name" value="Aminotran_4"/>
    <property type="match status" value="1"/>
</dbReference>
<comment type="pathway">
    <text evidence="13">Cofactor biosynthesis; tetrahydrofolate biosynthesis; 4-aminobenzoate from chorismate: step 2/2.</text>
</comment>
<evidence type="ECO:0000256" key="5">
    <source>
        <dbReference type="ARBA" id="ARBA00005072"/>
    </source>
</evidence>
<keyword evidence="7 21" id="KW-0032">Aminotransferase</keyword>
<dbReference type="STRING" id="1859457.BET10_05605"/>
<evidence type="ECO:0000256" key="3">
    <source>
        <dbReference type="ARBA" id="ARBA00004824"/>
    </source>
</evidence>
<evidence type="ECO:0000256" key="7">
    <source>
        <dbReference type="ARBA" id="ARBA00022576"/>
    </source>
</evidence>
<dbReference type="Gene3D" id="3.20.10.10">
    <property type="entry name" value="D-amino Acid Aminotransferase, subunit A, domain 2"/>
    <property type="match status" value="1"/>
</dbReference>
<proteinExistence type="inferred from homology"/>
<comment type="function">
    <text evidence="18">Involved in the biosynthesis of p-aminobenzoate (PABA), a precursor of tetrahydrofolate. Converts 4-amino-4-deoxychorismate into 4-aminobenzoate (PABA) and pyruvate.</text>
</comment>
<dbReference type="InterPro" id="IPR036038">
    <property type="entry name" value="Aminotransferase-like"/>
</dbReference>
<evidence type="ECO:0000256" key="2">
    <source>
        <dbReference type="ARBA" id="ARBA00003109"/>
    </source>
</evidence>
<dbReference type="GO" id="GO:0052656">
    <property type="term" value="F:L-isoleucine-2-oxoglutarate transaminase activity"/>
    <property type="evidence" value="ECO:0007669"/>
    <property type="project" value="RHEA"/>
</dbReference>
<evidence type="ECO:0000256" key="16">
    <source>
        <dbReference type="ARBA" id="ARBA00049229"/>
    </source>
</evidence>
<dbReference type="InterPro" id="IPR001544">
    <property type="entry name" value="Aminotrans_IV"/>
</dbReference>
<dbReference type="InterPro" id="IPR005785">
    <property type="entry name" value="B_amino_transI"/>
</dbReference>
<evidence type="ECO:0000256" key="4">
    <source>
        <dbReference type="ARBA" id="ARBA00004931"/>
    </source>
</evidence>
<evidence type="ECO:0000313" key="23">
    <source>
        <dbReference type="Proteomes" id="UP000179786"/>
    </source>
</evidence>
<comment type="pathway">
    <text evidence="3 21">Amino-acid biosynthesis; L-isoleucine biosynthesis; L-isoleucine from 2-oxobutanoate: step 4/4.</text>
</comment>
<evidence type="ECO:0000256" key="13">
    <source>
        <dbReference type="ARBA" id="ARBA00035633"/>
    </source>
</evidence>
<dbReference type="AlphaFoldDB" id="A0A1S1N1C3"/>
<accession>A0A1S1N1C3</accession>
<evidence type="ECO:0000256" key="6">
    <source>
        <dbReference type="ARBA" id="ARBA00009320"/>
    </source>
</evidence>
<dbReference type="GO" id="GO:0009097">
    <property type="term" value="P:isoleucine biosynthetic process"/>
    <property type="evidence" value="ECO:0007669"/>
    <property type="project" value="UniProtKB-UniPathway"/>
</dbReference>
<dbReference type="GO" id="GO:0009098">
    <property type="term" value="P:L-leucine biosynthetic process"/>
    <property type="evidence" value="ECO:0007669"/>
    <property type="project" value="UniProtKB-UniPathway"/>
</dbReference>
<dbReference type="PROSITE" id="PS00770">
    <property type="entry name" value="AA_TRANSFER_CLASS_4"/>
    <property type="match status" value="1"/>
</dbReference>
<dbReference type="GO" id="GO:0046656">
    <property type="term" value="P:folic acid biosynthetic process"/>
    <property type="evidence" value="ECO:0007669"/>
    <property type="project" value="UniProtKB-KW"/>
</dbReference>
<dbReference type="GO" id="GO:0009099">
    <property type="term" value="P:L-valine biosynthetic process"/>
    <property type="evidence" value="ECO:0007669"/>
    <property type="project" value="UniProtKB-UniPathway"/>
</dbReference>
<comment type="pathway">
    <text evidence="5 21">Amino-acid biosynthesis; L-leucine biosynthesis; L-leucine from 3-methyl-2-oxobutanoate: step 4/4.</text>
</comment>
<comment type="cofactor">
    <cofactor evidence="1 20">
        <name>pyridoxal 5'-phosphate</name>
        <dbReference type="ChEBI" id="CHEBI:597326"/>
    </cofactor>
</comment>
<organism evidence="22 23">
    <name type="scientific">Pseudoalteromonas amylolytica</name>
    <dbReference type="NCBI Taxonomy" id="1859457"/>
    <lineage>
        <taxon>Bacteria</taxon>
        <taxon>Pseudomonadati</taxon>
        <taxon>Pseudomonadota</taxon>
        <taxon>Gammaproteobacteria</taxon>
        <taxon>Alteromonadales</taxon>
        <taxon>Pseudoalteromonadaceae</taxon>
        <taxon>Pseudoalteromonas</taxon>
    </lineage>
</organism>